<proteinExistence type="predicted"/>
<evidence type="ECO:0000313" key="2">
    <source>
        <dbReference type="EMBL" id="EAT37468.1"/>
    </source>
</evidence>
<organism evidence="2 3">
    <name type="scientific">Aedes aegypti</name>
    <name type="common">Yellowfever mosquito</name>
    <name type="synonym">Culex aegypti</name>
    <dbReference type="NCBI Taxonomy" id="7159"/>
    <lineage>
        <taxon>Eukaryota</taxon>
        <taxon>Metazoa</taxon>
        <taxon>Ecdysozoa</taxon>
        <taxon>Arthropoda</taxon>
        <taxon>Hexapoda</taxon>
        <taxon>Insecta</taxon>
        <taxon>Pterygota</taxon>
        <taxon>Neoptera</taxon>
        <taxon>Endopterygota</taxon>
        <taxon>Diptera</taxon>
        <taxon>Nematocera</taxon>
        <taxon>Culicoidea</taxon>
        <taxon>Culicidae</taxon>
        <taxon>Culicinae</taxon>
        <taxon>Aedini</taxon>
        <taxon>Aedes</taxon>
        <taxon>Stegomyia</taxon>
    </lineage>
</organism>
<reference evidence="2" key="1">
    <citation type="submission" date="2005-10" db="EMBL/GenBank/DDBJ databases">
        <authorList>
            <person name="Loftus B.J."/>
            <person name="Nene V.M."/>
            <person name="Hannick L.I."/>
            <person name="Bidwell S."/>
            <person name="Haas B."/>
            <person name="Amedeo P."/>
            <person name="Orvis J."/>
            <person name="Wortman J.R."/>
            <person name="White O.R."/>
            <person name="Salzberg S."/>
            <person name="Shumway M."/>
            <person name="Koo H."/>
            <person name="Zhao Y."/>
            <person name="Holmes M."/>
            <person name="Miller J."/>
            <person name="Schatz M."/>
            <person name="Pop M."/>
            <person name="Pai G."/>
            <person name="Utterback T."/>
            <person name="Rogers Y.-H."/>
            <person name="Kravitz S."/>
            <person name="Fraser C.M."/>
        </authorList>
    </citation>
    <scope>NUCLEOTIDE SEQUENCE</scope>
    <source>
        <strain evidence="2">Liverpool</strain>
    </source>
</reference>
<dbReference type="Pfam" id="PF16012">
    <property type="entry name" value="DUF4780"/>
    <property type="match status" value="1"/>
</dbReference>
<evidence type="ECO:0000259" key="1">
    <source>
        <dbReference type="Pfam" id="PF16012"/>
    </source>
</evidence>
<dbReference type="Proteomes" id="UP000682892">
    <property type="component" value="Chromosome 3"/>
</dbReference>
<sequence>MVSKLNPNLNTKYWKVSRVLPPENGKQSVILSIDEKSVETIENQKNKIHYSLTKVYVKIYPAQSNVNQ</sequence>
<gene>
    <name evidence="2" type="ORF">AaeL_AAEL010547</name>
</gene>
<reference evidence="2" key="2">
    <citation type="journal article" date="2007" name="Science">
        <title>Genome sequence of Aedes aegypti, a major arbovirus vector.</title>
        <authorList>
            <person name="Nene V."/>
            <person name="Wortman J.R."/>
            <person name="Lawson D."/>
            <person name="Haas B."/>
            <person name="Kodira C."/>
            <person name="Tu Z.J."/>
            <person name="Loftus B."/>
            <person name="Xi Z."/>
            <person name="Megy K."/>
            <person name="Grabherr M."/>
            <person name="Ren Q."/>
            <person name="Zdobnov E.M."/>
            <person name="Lobo N.F."/>
            <person name="Campbell K.S."/>
            <person name="Brown S.E."/>
            <person name="Bonaldo M.F."/>
            <person name="Zhu J."/>
            <person name="Sinkins S.P."/>
            <person name="Hogenkamp D.G."/>
            <person name="Amedeo P."/>
            <person name="Arensburger P."/>
            <person name="Atkinson P.W."/>
            <person name="Bidwell S."/>
            <person name="Biedler J."/>
            <person name="Birney E."/>
            <person name="Bruggner R.V."/>
            <person name="Costas J."/>
            <person name="Coy M.R."/>
            <person name="Crabtree J."/>
            <person name="Crawford M."/>
            <person name="Debruyn B."/>
            <person name="Decaprio D."/>
            <person name="Eiglmeier K."/>
            <person name="Eisenstadt E."/>
            <person name="El-Dorry H."/>
            <person name="Gelbart W.M."/>
            <person name="Gomes S.L."/>
            <person name="Hammond M."/>
            <person name="Hannick L.I."/>
            <person name="Hogan J.R."/>
            <person name="Holmes M.H."/>
            <person name="Jaffe D."/>
            <person name="Johnston J.S."/>
            <person name="Kennedy R.C."/>
            <person name="Koo H."/>
            <person name="Kravitz S."/>
            <person name="Kriventseva E.V."/>
            <person name="Kulp D."/>
            <person name="Labutti K."/>
            <person name="Lee E."/>
            <person name="Li S."/>
            <person name="Lovin D.D."/>
            <person name="Mao C."/>
            <person name="Mauceli E."/>
            <person name="Menck C.F."/>
            <person name="Miller J.R."/>
            <person name="Montgomery P."/>
            <person name="Mori A."/>
            <person name="Nascimento A.L."/>
            <person name="Naveira H.F."/>
            <person name="Nusbaum C."/>
            <person name="O'leary S."/>
            <person name="Orvis J."/>
            <person name="Pertea M."/>
            <person name="Quesneville H."/>
            <person name="Reidenbach K.R."/>
            <person name="Rogers Y.H."/>
            <person name="Roth C.W."/>
            <person name="Schneider J.R."/>
            <person name="Schatz M."/>
            <person name="Shumway M."/>
            <person name="Stanke M."/>
            <person name="Stinson E.O."/>
            <person name="Tubio J.M."/>
            <person name="Vanzee J.P."/>
            <person name="Verjovski-Almeida S."/>
            <person name="Werner D."/>
            <person name="White O."/>
            <person name="Wyder S."/>
            <person name="Zeng Q."/>
            <person name="Zhao Q."/>
            <person name="Zhao Y."/>
            <person name="Hill C.A."/>
            <person name="Raikhel A.S."/>
            <person name="Soares M.B."/>
            <person name="Knudson D.L."/>
            <person name="Lee N.H."/>
            <person name="Galagan J."/>
            <person name="Salzberg S.L."/>
            <person name="Paulsen I.T."/>
            <person name="Dimopoulos G."/>
            <person name="Collins F.H."/>
            <person name="Birren B."/>
            <person name="Fraser-Liggett C.M."/>
            <person name="Severson D.W."/>
        </authorList>
    </citation>
    <scope>NUCLEOTIDE SEQUENCE [LARGE SCALE GENOMIC DNA]</scope>
    <source>
        <strain evidence="2">Liverpool</strain>
    </source>
</reference>
<dbReference type="EMBL" id="CH477671">
    <property type="protein sequence ID" value="EAT37468.1"/>
    <property type="molecule type" value="Genomic_DNA"/>
</dbReference>
<dbReference type="PaxDb" id="7159-AAEL010547-PA"/>
<reference evidence="2" key="3">
    <citation type="submission" date="2012-09" db="EMBL/GenBank/DDBJ databases">
        <authorList>
            <consortium name="VectorBase"/>
        </authorList>
    </citation>
    <scope>NUCLEOTIDE SEQUENCE</scope>
    <source>
        <strain evidence="2">Liverpool</strain>
    </source>
</reference>
<dbReference type="InterPro" id="IPR031961">
    <property type="entry name" value="DUF4780"/>
</dbReference>
<name>Q16SM7_AEDAE</name>
<evidence type="ECO:0000313" key="3">
    <source>
        <dbReference type="Proteomes" id="UP000682892"/>
    </source>
</evidence>
<feature type="domain" description="DUF4780" evidence="1">
    <location>
        <begin position="3"/>
        <end position="57"/>
    </location>
</feature>
<accession>Q16SM7</accession>
<dbReference type="AlphaFoldDB" id="Q16SM7"/>
<dbReference type="HOGENOM" id="CLU_2795976_0_0_1"/>
<protein>
    <submittedName>
        <fullName evidence="2">AAEL010547-PA</fullName>
    </submittedName>
</protein>